<protein>
    <recommendedName>
        <fullName evidence="3">C2H2-type domain-containing protein</fullName>
    </recommendedName>
</protein>
<keyword evidence="5" id="KW-1185">Reference proteome</keyword>
<sequence>MTKRSRDSSLVPSGDEDNSQEEFESARPLKFTPYDMSPSSAVMQCSLPPHREAVEFSTIEDFETHYAKDHTNRCASCGKNFPTAHFLTLHIDENHNPFRESLQAKGEKTYACFVEDCDKKCSTPQKRRLHLIDKHLFPKAYNFRIIDHGIDKSTSMLREGRRRRVSTATEPAQSGTHQRQSSRTEQPSTNKRGSLAVTPEKGRNGLIDRRPDGKTSSILKSRDGVSDAAINELEVSMSSLQFVPHSVAIRQRNKDKYEP</sequence>
<keyword evidence="1" id="KW-0863">Zinc-finger</keyword>
<accession>A0AA39CVD2</accession>
<feature type="region of interest" description="Disordered" evidence="2">
    <location>
        <begin position="154"/>
        <end position="224"/>
    </location>
</feature>
<dbReference type="AlphaFoldDB" id="A0AA39CVD2"/>
<dbReference type="GO" id="GO:0008270">
    <property type="term" value="F:zinc ion binding"/>
    <property type="evidence" value="ECO:0007669"/>
    <property type="project" value="UniProtKB-KW"/>
</dbReference>
<evidence type="ECO:0000259" key="3">
    <source>
        <dbReference type="PROSITE" id="PS50157"/>
    </source>
</evidence>
<evidence type="ECO:0000256" key="1">
    <source>
        <dbReference type="PROSITE-ProRule" id="PRU00042"/>
    </source>
</evidence>
<keyword evidence="1" id="KW-0479">Metal-binding</keyword>
<dbReference type="PANTHER" id="PTHR21354">
    <property type="entry name" value="ZINC FINGER PROTEIN 511"/>
    <property type="match status" value="1"/>
</dbReference>
<feature type="domain" description="C2H2-type" evidence="3">
    <location>
        <begin position="72"/>
        <end position="100"/>
    </location>
</feature>
<evidence type="ECO:0000256" key="2">
    <source>
        <dbReference type="SAM" id="MobiDB-lite"/>
    </source>
</evidence>
<gene>
    <name evidence="4" type="ORF">H2204_010055</name>
</gene>
<evidence type="ECO:0000313" key="5">
    <source>
        <dbReference type="Proteomes" id="UP001172681"/>
    </source>
</evidence>
<reference evidence="4" key="1">
    <citation type="submission" date="2022-10" db="EMBL/GenBank/DDBJ databases">
        <title>Culturing micro-colonial fungi from biological soil crusts in the Mojave desert and describing Neophaeococcomyces mojavensis, and introducing the new genera and species Taxawa tesnikishii.</title>
        <authorList>
            <person name="Kurbessoian T."/>
            <person name="Stajich J.E."/>
        </authorList>
    </citation>
    <scope>NUCLEOTIDE SEQUENCE</scope>
    <source>
        <strain evidence="4">TK_35</strain>
    </source>
</reference>
<dbReference type="InterPro" id="IPR013087">
    <property type="entry name" value="Znf_C2H2_type"/>
</dbReference>
<organism evidence="4 5">
    <name type="scientific">Knufia peltigerae</name>
    <dbReference type="NCBI Taxonomy" id="1002370"/>
    <lineage>
        <taxon>Eukaryota</taxon>
        <taxon>Fungi</taxon>
        <taxon>Dikarya</taxon>
        <taxon>Ascomycota</taxon>
        <taxon>Pezizomycotina</taxon>
        <taxon>Eurotiomycetes</taxon>
        <taxon>Chaetothyriomycetidae</taxon>
        <taxon>Chaetothyriales</taxon>
        <taxon>Trichomeriaceae</taxon>
        <taxon>Knufia</taxon>
    </lineage>
</organism>
<proteinExistence type="predicted"/>
<dbReference type="PROSITE" id="PS50157">
    <property type="entry name" value="ZINC_FINGER_C2H2_2"/>
    <property type="match status" value="1"/>
</dbReference>
<feature type="region of interest" description="Disordered" evidence="2">
    <location>
        <begin position="1"/>
        <end position="32"/>
    </location>
</feature>
<feature type="compositionally biased region" description="Basic and acidic residues" evidence="2">
    <location>
        <begin position="200"/>
        <end position="213"/>
    </location>
</feature>
<feature type="compositionally biased region" description="Polar residues" evidence="2">
    <location>
        <begin position="166"/>
        <end position="192"/>
    </location>
</feature>
<comment type="caution">
    <text evidence="4">The sequence shown here is derived from an EMBL/GenBank/DDBJ whole genome shotgun (WGS) entry which is preliminary data.</text>
</comment>
<feature type="compositionally biased region" description="Acidic residues" evidence="2">
    <location>
        <begin position="14"/>
        <end position="23"/>
    </location>
</feature>
<dbReference type="InterPro" id="IPR039258">
    <property type="entry name" value="ZNF511"/>
</dbReference>
<keyword evidence="1" id="KW-0862">Zinc</keyword>
<dbReference type="PROSITE" id="PS00028">
    <property type="entry name" value="ZINC_FINGER_C2H2_1"/>
    <property type="match status" value="1"/>
</dbReference>
<dbReference type="EMBL" id="JAPDRN010000082">
    <property type="protein sequence ID" value="KAJ9626666.1"/>
    <property type="molecule type" value="Genomic_DNA"/>
</dbReference>
<dbReference type="PANTHER" id="PTHR21354:SF0">
    <property type="entry name" value="ZINC FINGER PROTEIN 511"/>
    <property type="match status" value="1"/>
</dbReference>
<dbReference type="Proteomes" id="UP001172681">
    <property type="component" value="Unassembled WGS sequence"/>
</dbReference>
<dbReference type="SMART" id="SM00355">
    <property type="entry name" value="ZnF_C2H2"/>
    <property type="match status" value="2"/>
</dbReference>
<name>A0AA39CVD2_9EURO</name>
<evidence type="ECO:0000313" key="4">
    <source>
        <dbReference type="EMBL" id="KAJ9626666.1"/>
    </source>
</evidence>